<evidence type="ECO:0000313" key="8">
    <source>
        <dbReference type="Proteomes" id="UP001138672"/>
    </source>
</evidence>
<reference evidence="6" key="1">
    <citation type="submission" date="2021-03" db="EMBL/GenBank/DDBJ databases">
        <title>Genomic Encyclopedia of Type Strains, Phase IV (KMG-IV): sequencing the most valuable type-strain genomes for metagenomic binning, comparative biology and taxonomic classification.</title>
        <authorList>
            <person name="Goeker M."/>
        </authorList>
    </citation>
    <scope>NUCLEOTIDE SEQUENCE</scope>
    <source>
        <strain evidence="6">DSM 15523</strain>
        <strain evidence="7 9">DSM 16476</strain>
    </source>
</reference>
<proteinExistence type="inferred from homology"/>
<evidence type="ECO:0000256" key="3">
    <source>
        <dbReference type="HAMAP-Rule" id="MF_01151"/>
    </source>
</evidence>
<accession>A0A9X0YLT6</accession>
<dbReference type="AlphaFoldDB" id="A0A9X0YLT6"/>
<dbReference type="GO" id="GO:0006457">
    <property type="term" value="P:protein folding"/>
    <property type="evidence" value="ECO:0007669"/>
    <property type="project" value="InterPro"/>
</dbReference>
<keyword evidence="2 3" id="KW-0143">Chaperone</keyword>
<evidence type="ECO:0000256" key="5">
    <source>
        <dbReference type="SAM" id="Coils"/>
    </source>
</evidence>
<protein>
    <recommendedName>
        <fullName evidence="3">Protein GrpE</fullName>
    </recommendedName>
    <alternativeName>
        <fullName evidence="3">HSP-70 cofactor</fullName>
    </alternativeName>
</protein>
<dbReference type="GO" id="GO:0042803">
    <property type="term" value="F:protein homodimerization activity"/>
    <property type="evidence" value="ECO:0007669"/>
    <property type="project" value="InterPro"/>
</dbReference>
<dbReference type="GO" id="GO:0005737">
    <property type="term" value="C:cytoplasm"/>
    <property type="evidence" value="ECO:0007669"/>
    <property type="project" value="UniProtKB-SubCell"/>
</dbReference>
<comment type="function">
    <text evidence="3">Participates actively in the response to hyperosmotic and heat shock by preventing the aggregation of stress-denatured proteins, in association with DnaK and GrpE. It is the nucleotide exchange factor for DnaK and may function as a thermosensor. Unfolded proteins bind initially to DnaJ; upon interaction with the DnaJ-bound protein, DnaK hydrolyzes its bound ATP, resulting in the formation of a stable complex. GrpE releases ADP from DnaK; ATP binding to DnaK triggers the release of the substrate protein, thus completing the reaction cycle. Several rounds of ATP-dependent interactions between DnaJ, DnaK and GrpE are required for fully efficient folding.</text>
</comment>
<dbReference type="Pfam" id="PF01025">
    <property type="entry name" value="GrpE"/>
    <property type="match status" value="1"/>
</dbReference>
<dbReference type="PANTHER" id="PTHR21237">
    <property type="entry name" value="GRPE PROTEIN"/>
    <property type="match status" value="1"/>
</dbReference>
<dbReference type="SUPFAM" id="SSF58014">
    <property type="entry name" value="Coiled-coil domain of nucleotide exchange factor GrpE"/>
    <property type="match status" value="1"/>
</dbReference>
<dbReference type="InterPro" id="IPR009012">
    <property type="entry name" value="GrpE_head"/>
</dbReference>
<name>A0A9X0YLT6_9FLAO</name>
<dbReference type="InterPro" id="IPR000740">
    <property type="entry name" value="GrpE"/>
</dbReference>
<comment type="similarity">
    <text evidence="1 3 4">Belongs to the GrpE family.</text>
</comment>
<evidence type="ECO:0000313" key="7">
    <source>
        <dbReference type="EMBL" id="MDQ0334896.1"/>
    </source>
</evidence>
<dbReference type="Proteomes" id="UP001231587">
    <property type="component" value="Unassembled WGS sequence"/>
</dbReference>
<evidence type="ECO:0000256" key="4">
    <source>
        <dbReference type="RuleBase" id="RU004478"/>
    </source>
</evidence>
<sequence length="195" mass="22325">MAVLLPLMGSVYFKLEDMSKEENQKDVEVENIEAQVEEQVVENQEVSVEEELQVKLKEEKDKFLRLFAEFENYKKRTSKERIDLFKTANQDVMVALLPVLDDFDRAYSEISKTKEKDLLKGVELISNKLKNLLQSKGLEIVEVAAGDTFNADYHEAITQIPSPTPDMKGKIIDVIEKGYKLGEKVIRFPKVVIGQ</sequence>
<comment type="subcellular location">
    <subcellularLocation>
        <location evidence="3">Cytoplasm</location>
    </subcellularLocation>
</comment>
<dbReference type="CDD" id="cd00446">
    <property type="entry name" value="GrpE"/>
    <property type="match status" value="1"/>
</dbReference>
<evidence type="ECO:0000256" key="1">
    <source>
        <dbReference type="ARBA" id="ARBA00009054"/>
    </source>
</evidence>
<feature type="coiled-coil region" evidence="5">
    <location>
        <begin position="15"/>
        <end position="49"/>
    </location>
</feature>
<evidence type="ECO:0000256" key="2">
    <source>
        <dbReference type="ARBA" id="ARBA00023186"/>
    </source>
</evidence>
<dbReference type="EMBL" id="JAUSUU010000003">
    <property type="protein sequence ID" value="MDQ0334896.1"/>
    <property type="molecule type" value="Genomic_DNA"/>
</dbReference>
<dbReference type="Gene3D" id="3.90.20.20">
    <property type="match status" value="1"/>
</dbReference>
<evidence type="ECO:0000313" key="6">
    <source>
        <dbReference type="EMBL" id="MBP1839592.1"/>
    </source>
</evidence>
<keyword evidence="3" id="KW-0963">Cytoplasm</keyword>
<comment type="subunit">
    <text evidence="3">Homodimer.</text>
</comment>
<organism evidence="6 8">
    <name type="scientific">Formosa algae</name>
    <dbReference type="NCBI Taxonomy" id="225843"/>
    <lineage>
        <taxon>Bacteria</taxon>
        <taxon>Pseudomonadati</taxon>
        <taxon>Bacteroidota</taxon>
        <taxon>Flavobacteriia</taxon>
        <taxon>Flavobacteriales</taxon>
        <taxon>Flavobacteriaceae</taxon>
        <taxon>Formosa</taxon>
    </lineage>
</organism>
<evidence type="ECO:0000313" key="9">
    <source>
        <dbReference type="Proteomes" id="UP001231587"/>
    </source>
</evidence>
<dbReference type="PRINTS" id="PR00773">
    <property type="entry name" value="GRPEPROTEIN"/>
</dbReference>
<dbReference type="SUPFAM" id="SSF51064">
    <property type="entry name" value="Head domain of nucleotide exchange factor GrpE"/>
    <property type="match status" value="1"/>
</dbReference>
<dbReference type="Gene3D" id="2.30.22.10">
    <property type="entry name" value="Head domain of nucleotide exchange factor GrpE"/>
    <property type="match status" value="1"/>
</dbReference>
<comment type="caution">
    <text evidence="6">The sequence shown here is derived from an EMBL/GenBank/DDBJ whole genome shotgun (WGS) entry which is preliminary data.</text>
</comment>
<keyword evidence="9" id="KW-1185">Reference proteome</keyword>
<dbReference type="PANTHER" id="PTHR21237:SF23">
    <property type="entry name" value="GRPE PROTEIN HOMOLOG, MITOCHONDRIAL"/>
    <property type="match status" value="1"/>
</dbReference>
<dbReference type="GO" id="GO:0000774">
    <property type="term" value="F:adenyl-nucleotide exchange factor activity"/>
    <property type="evidence" value="ECO:0007669"/>
    <property type="project" value="InterPro"/>
</dbReference>
<gene>
    <name evidence="3" type="primary">grpE</name>
    <name evidence="6" type="ORF">J2Z56_001503</name>
    <name evidence="7" type="ORF">J2Z57_001329</name>
</gene>
<dbReference type="RefSeq" id="WP_370875280.1">
    <property type="nucleotide sequence ID" value="NZ_JAGGJQ010000003.1"/>
</dbReference>
<dbReference type="Proteomes" id="UP001138672">
    <property type="component" value="Unassembled WGS sequence"/>
</dbReference>
<dbReference type="InterPro" id="IPR013805">
    <property type="entry name" value="GrpE_CC"/>
</dbReference>
<keyword evidence="3" id="KW-0346">Stress response</keyword>
<dbReference type="EMBL" id="JAGGJQ010000003">
    <property type="protein sequence ID" value="MBP1839592.1"/>
    <property type="molecule type" value="Genomic_DNA"/>
</dbReference>
<dbReference type="HAMAP" id="MF_01151">
    <property type="entry name" value="GrpE"/>
    <property type="match status" value="1"/>
</dbReference>
<dbReference type="GO" id="GO:0051082">
    <property type="term" value="F:unfolded protein binding"/>
    <property type="evidence" value="ECO:0007669"/>
    <property type="project" value="TreeGrafter"/>
</dbReference>
<dbReference type="GO" id="GO:0051087">
    <property type="term" value="F:protein-folding chaperone binding"/>
    <property type="evidence" value="ECO:0007669"/>
    <property type="project" value="InterPro"/>
</dbReference>
<keyword evidence="5" id="KW-0175">Coiled coil</keyword>